<dbReference type="EMBL" id="SPNC01000130">
    <property type="protein sequence ID" value="TFH94387.1"/>
    <property type="molecule type" value="Genomic_DNA"/>
</dbReference>
<dbReference type="Proteomes" id="UP000297225">
    <property type="component" value="Unassembled WGS sequence"/>
</dbReference>
<keyword evidence="4" id="KW-0378">Hydrolase</keyword>
<evidence type="ECO:0000313" key="7">
    <source>
        <dbReference type="Proteomes" id="UP000297225"/>
    </source>
</evidence>
<evidence type="ECO:0000256" key="4">
    <source>
        <dbReference type="ARBA" id="ARBA00022801"/>
    </source>
</evidence>
<reference evidence="6 7" key="1">
    <citation type="submission" date="2019-03" db="EMBL/GenBank/DDBJ databases">
        <title>Porphyromonas levii Isolated from the Uterus of Dairy Cows.</title>
        <authorList>
            <person name="Francis A.M."/>
        </authorList>
    </citation>
    <scope>NUCLEOTIDE SEQUENCE [LARGE SCALE GENOMIC DNA]</scope>
    <source>
        <strain evidence="6 7">AF5678</strain>
    </source>
</reference>
<dbReference type="PROSITE" id="PS51935">
    <property type="entry name" value="NLPC_P60"/>
    <property type="match status" value="1"/>
</dbReference>
<dbReference type="GO" id="GO:0008234">
    <property type="term" value="F:cysteine-type peptidase activity"/>
    <property type="evidence" value="ECO:0007669"/>
    <property type="project" value="UniProtKB-KW"/>
</dbReference>
<keyword evidence="3" id="KW-0732">Signal</keyword>
<dbReference type="InterPro" id="IPR038765">
    <property type="entry name" value="Papain-like_cys_pep_sf"/>
</dbReference>
<gene>
    <name evidence="6" type="ORF">E4P47_07735</name>
</gene>
<accession>A0A4Y8WMX9</accession>
<keyword evidence="2" id="KW-0645">Protease</keyword>
<keyword evidence="7" id="KW-1185">Reference proteome</keyword>
<dbReference type="OrthoDB" id="9807055at2"/>
<proteinExistence type="inferred from homology"/>
<dbReference type="GO" id="GO:0006508">
    <property type="term" value="P:proteolysis"/>
    <property type="evidence" value="ECO:0007669"/>
    <property type="project" value="UniProtKB-KW"/>
</dbReference>
<sequence>MMGSTSCRTIKQPVKRVLIPGEVITKEGEIIDIGAEQLQLAKQLSMDLDMDIETPEDNLDLYAFIDDWIGTRYRFGGTTKRGTDCSGFVYRLYKDVYATDVGRQSSADLMSKTRRVKKGNLREGDMVFFNINNRRGGRASHVGVYLKDNKFIHSTTRRGVIISDLNEPYYKRTYLGAGRVID</sequence>
<dbReference type="PANTHER" id="PTHR47360:SF1">
    <property type="entry name" value="ENDOPEPTIDASE NLPC-RELATED"/>
    <property type="match status" value="1"/>
</dbReference>
<evidence type="ECO:0000256" key="1">
    <source>
        <dbReference type="ARBA" id="ARBA00007074"/>
    </source>
</evidence>
<comment type="similarity">
    <text evidence="1">Belongs to the peptidase C40 family.</text>
</comment>
<organism evidence="6 7">
    <name type="scientific">Porphyromonas levii</name>
    <dbReference type="NCBI Taxonomy" id="28114"/>
    <lineage>
        <taxon>Bacteria</taxon>
        <taxon>Pseudomonadati</taxon>
        <taxon>Bacteroidota</taxon>
        <taxon>Bacteroidia</taxon>
        <taxon>Bacteroidales</taxon>
        <taxon>Porphyromonadaceae</taxon>
        <taxon>Porphyromonas</taxon>
    </lineage>
</organism>
<dbReference type="Gene3D" id="3.90.1720.10">
    <property type="entry name" value="endopeptidase domain like (from Nostoc punctiforme)"/>
    <property type="match status" value="1"/>
</dbReference>
<evidence type="ECO:0000313" key="6">
    <source>
        <dbReference type="EMBL" id="TFH94387.1"/>
    </source>
</evidence>
<dbReference type="InterPro" id="IPR052062">
    <property type="entry name" value="Murein_DD/LD_carboxypeptidase"/>
</dbReference>
<name>A0A4Y8WMX9_9PORP</name>
<dbReference type="AlphaFoldDB" id="A0A4Y8WMX9"/>
<dbReference type="Pfam" id="PF00877">
    <property type="entry name" value="NLPC_P60"/>
    <property type="match status" value="1"/>
</dbReference>
<keyword evidence="5" id="KW-0788">Thiol protease</keyword>
<dbReference type="InterPro" id="IPR000064">
    <property type="entry name" value="NLP_P60_dom"/>
</dbReference>
<protein>
    <submittedName>
        <fullName evidence="6">Uncharacterized protein</fullName>
    </submittedName>
</protein>
<evidence type="ECO:0000256" key="3">
    <source>
        <dbReference type="ARBA" id="ARBA00022729"/>
    </source>
</evidence>
<dbReference type="PANTHER" id="PTHR47360">
    <property type="entry name" value="MUREIN DD-ENDOPEPTIDASE MEPS/MUREIN LD-CARBOXYPEPTIDASE"/>
    <property type="match status" value="1"/>
</dbReference>
<evidence type="ECO:0000256" key="2">
    <source>
        <dbReference type="ARBA" id="ARBA00022670"/>
    </source>
</evidence>
<dbReference type="SUPFAM" id="SSF54001">
    <property type="entry name" value="Cysteine proteinases"/>
    <property type="match status" value="1"/>
</dbReference>
<dbReference type="STRING" id="1122973.GCA_000379925_01737"/>
<comment type="caution">
    <text evidence="6">The sequence shown here is derived from an EMBL/GenBank/DDBJ whole genome shotgun (WGS) entry which is preliminary data.</text>
</comment>
<evidence type="ECO:0000256" key="5">
    <source>
        <dbReference type="ARBA" id="ARBA00022807"/>
    </source>
</evidence>